<accession>A0A0F9VFW0</accession>
<protein>
    <recommendedName>
        <fullName evidence="2">DUF2793 domain-containing protein</fullName>
    </recommendedName>
</protein>
<sequence>MTDTSPVLALPYIQPSQAQKHVTHNEALRVLDAVVQLAVQSYTQQVPPSTASEGDRFLVAADGQADWAGHDHEIAVFVDGAWQFIAALPGWVALVSPSQAHVVYDGTRWAVPSLSDVPQLGVGATPDGYNRLVVASDAVLFNHAGAGHQVKINKAAAGDTASLLFQTGFGGRAELGTAGSDDFTFKVSADGSSWAEALRIEAATGRVTAPISGWREMLTGPRTYYVDPLLGSDTRDGQTTGQGAFATLDRAVTEVAHVDGSGHPVTVQLADGVYDLGAVPVGIMAPLGGGGIEIIGNVTNPNAVTVTSSGAAMELVTGRLKLRGVRLEMSGTEPTLRVLSGGVLEVDQVTFGTAGGHIDLVGGRLEGGGSYAIDGGGAYHLRLSQGAVLGGGVQALTLSNTPNFTTAFAICTMAGQADFSGHSFAGAATGRRFDVATQGVIQSGGIVLPGDTAGSVQSGGIYV</sequence>
<dbReference type="InterPro" id="IPR021251">
    <property type="entry name" value="DUF2793"/>
</dbReference>
<organism evidence="1">
    <name type="scientific">marine sediment metagenome</name>
    <dbReference type="NCBI Taxonomy" id="412755"/>
    <lineage>
        <taxon>unclassified sequences</taxon>
        <taxon>metagenomes</taxon>
        <taxon>ecological metagenomes</taxon>
    </lineage>
</organism>
<evidence type="ECO:0008006" key="2">
    <source>
        <dbReference type="Google" id="ProtNLM"/>
    </source>
</evidence>
<evidence type="ECO:0000313" key="1">
    <source>
        <dbReference type="EMBL" id="KKN64688.1"/>
    </source>
</evidence>
<reference evidence="1" key="1">
    <citation type="journal article" date="2015" name="Nature">
        <title>Complex archaea that bridge the gap between prokaryotes and eukaryotes.</title>
        <authorList>
            <person name="Spang A."/>
            <person name="Saw J.H."/>
            <person name="Jorgensen S.L."/>
            <person name="Zaremba-Niedzwiedzka K."/>
            <person name="Martijn J."/>
            <person name="Lind A.E."/>
            <person name="van Eijk R."/>
            <person name="Schleper C."/>
            <person name="Guy L."/>
            <person name="Ettema T.J."/>
        </authorList>
    </citation>
    <scope>NUCLEOTIDE SEQUENCE</scope>
</reference>
<dbReference type="EMBL" id="LAZR01000546">
    <property type="protein sequence ID" value="KKN64688.1"/>
    <property type="molecule type" value="Genomic_DNA"/>
</dbReference>
<comment type="caution">
    <text evidence="1">The sequence shown here is derived from an EMBL/GenBank/DDBJ whole genome shotgun (WGS) entry which is preliminary data.</text>
</comment>
<gene>
    <name evidence="1" type="ORF">LCGC14_0488970</name>
</gene>
<dbReference type="Pfam" id="PF10983">
    <property type="entry name" value="DUF2793"/>
    <property type="match status" value="1"/>
</dbReference>
<proteinExistence type="predicted"/>
<dbReference type="AlphaFoldDB" id="A0A0F9VFW0"/>
<name>A0A0F9VFW0_9ZZZZ</name>